<dbReference type="RefSeq" id="WP_077077765.1">
    <property type="nucleotide sequence ID" value="NZ_FUEZ01000003.1"/>
</dbReference>
<evidence type="ECO:0000313" key="2">
    <source>
        <dbReference type="Proteomes" id="UP000240424"/>
    </source>
</evidence>
<gene>
    <name evidence="1" type="ORF">MNAB215_1064</name>
</gene>
<evidence type="ECO:0000313" key="1">
    <source>
        <dbReference type="EMBL" id="SPM38883.1"/>
    </source>
</evidence>
<dbReference type="EMBL" id="FUEZ01000003">
    <property type="protein sequence ID" value="SPM38883.1"/>
    <property type="molecule type" value="Genomic_DNA"/>
</dbReference>
<proteinExistence type="predicted"/>
<sequence length="142" mass="15327">MRAKKRVDIARLAAALPDYPFAYLITVDDDYRVHTVTVEPELGELPDGPDGQRAVIDVGLIGGRTRENLSQRSDVTLLWPPPEPGGYSLIVDGHAEATDSDAETARLAVVPTRALLHRDVDPDSSEAAKGCLHDCVVFSLPA</sequence>
<dbReference type="SUPFAM" id="SSF50475">
    <property type="entry name" value="FMN-binding split barrel"/>
    <property type="match status" value="1"/>
</dbReference>
<organism evidence="1 2">
    <name type="scientific">Mycobacterium numidiamassiliense</name>
    <dbReference type="NCBI Taxonomy" id="1841861"/>
    <lineage>
        <taxon>Bacteria</taxon>
        <taxon>Bacillati</taxon>
        <taxon>Actinomycetota</taxon>
        <taxon>Actinomycetes</taxon>
        <taxon>Mycobacteriales</taxon>
        <taxon>Mycobacteriaceae</taxon>
        <taxon>Mycobacterium</taxon>
    </lineage>
</organism>
<dbReference type="InterPro" id="IPR012349">
    <property type="entry name" value="Split_barrel_FMN-bd"/>
</dbReference>
<name>A0A2U3P550_9MYCO</name>
<dbReference type="Proteomes" id="UP000240424">
    <property type="component" value="Unassembled WGS sequence"/>
</dbReference>
<reference evidence="1 2" key="1">
    <citation type="submission" date="2017-01" db="EMBL/GenBank/DDBJ databases">
        <authorList>
            <consortium name="Urmite Genomes"/>
        </authorList>
    </citation>
    <scope>NUCLEOTIDE SEQUENCE [LARGE SCALE GENOMIC DNA]</scope>
    <source>
        <strain evidence="1 2">AB215</strain>
    </source>
</reference>
<dbReference type="Gene3D" id="2.30.110.10">
    <property type="entry name" value="Electron Transport, Fmn-binding Protein, Chain A"/>
    <property type="match status" value="1"/>
</dbReference>
<accession>A0A2U3P550</accession>
<evidence type="ECO:0008006" key="3">
    <source>
        <dbReference type="Google" id="ProtNLM"/>
    </source>
</evidence>
<dbReference type="OrthoDB" id="8907583at2"/>
<protein>
    <recommendedName>
        <fullName evidence="3">Pyridoxamine 5'-phosphate oxidase</fullName>
    </recommendedName>
</protein>
<keyword evidence="2" id="KW-1185">Reference proteome</keyword>
<dbReference type="AlphaFoldDB" id="A0A2U3P550"/>
<dbReference type="STRING" id="1841861.GCA_900157365_05267"/>